<evidence type="ECO:0000259" key="1">
    <source>
        <dbReference type="Pfam" id="PF20149"/>
    </source>
</evidence>
<reference evidence="3" key="2">
    <citation type="submission" date="2015-01" db="EMBL/GenBank/DDBJ databases">
        <title>Evolutionary Origins and Diversification of the Mycorrhizal Mutualists.</title>
        <authorList>
            <consortium name="DOE Joint Genome Institute"/>
            <consortium name="Mycorrhizal Genomics Consortium"/>
            <person name="Kohler A."/>
            <person name="Kuo A."/>
            <person name="Nagy L.G."/>
            <person name="Floudas D."/>
            <person name="Copeland A."/>
            <person name="Barry K.W."/>
            <person name="Cichocki N."/>
            <person name="Veneault-Fourrey C."/>
            <person name="LaButti K."/>
            <person name="Lindquist E.A."/>
            <person name="Lipzen A."/>
            <person name="Lundell T."/>
            <person name="Morin E."/>
            <person name="Murat C."/>
            <person name="Riley R."/>
            <person name="Ohm R."/>
            <person name="Sun H."/>
            <person name="Tunlid A."/>
            <person name="Henrissat B."/>
            <person name="Grigoriev I.V."/>
            <person name="Hibbett D.S."/>
            <person name="Martin F."/>
        </authorList>
    </citation>
    <scope>NUCLEOTIDE SEQUENCE [LARGE SCALE GENOMIC DNA]</scope>
    <source>
        <strain evidence="3">LaAM-08-1</strain>
    </source>
</reference>
<name>A0A0C9X1X5_9AGAR</name>
<dbReference type="EMBL" id="KN839162">
    <property type="protein sequence ID" value="KIJ90527.1"/>
    <property type="molecule type" value="Genomic_DNA"/>
</dbReference>
<dbReference type="Proteomes" id="UP000054477">
    <property type="component" value="Unassembled WGS sequence"/>
</dbReference>
<accession>A0A0C9X1X5</accession>
<evidence type="ECO:0000313" key="3">
    <source>
        <dbReference type="Proteomes" id="UP000054477"/>
    </source>
</evidence>
<reference evidence="2 3" key="1">
    <citation type="submission" date="2014-04" db="EMBL/GenBank/DDBJ databases">
        <authorList>
            <consortium name="DOE Joint Genome Institute"/>
            <person name="Kuo A."/>
            <person name="Kohler A."/>
            <person name="Nagy L.G."/>
            <person name="Floudas D."/>
            <person name="Copeland A."/>
            <person name="Barry K.W."/>
            <person name="Cichocki N."/>
            <person name="Veneault-Fourrey C."/>
            <person name="LaButti K."/>
            <person name="Lindquist E.A."/>
            <person name="Lipzen A."/>
            <person name="Lundell T."/>
            <person name="Morin E."/>
            <person name="Murat C."/>
            <person name="Sun H."/>
            <person name="Tunlid A."/>
            <person name="Henrissat B."/>
            <person name="Grigoriev I.V."/>
            <person name="Hibbett D.S."/>
            <person name="Martin F."/>
            <person name="Nordberg H.P."/>
            <person name="Cantor M.N."/>
            <person name="Hua S.X."/>
        </authorList>
    </citation>
    <scope>NUCLEOTIDE SEQUENCE [LARGE SCALE GENOMIC DNA]</scope>
    <source>
        <strain evidence="2 3">LaAM-08-1</strain>
    </source>
</reference>
<dbReference type="AlphaFoldDB" id="A0A0C9X1X5"/>
<dbReference type="STRING" id="1095629.A0A0C9X1X5"/>
<organism evidence="2 3">
    <name type="scientific">Laccaria amethystina LaAM-08-1</name>
    <dbReference type="NCBI Taxonomy" id="1095629"/>
    <lineage>
        <taxon>Eukaryota</taxon>
        <taxon>Fungi</taxon>
        <taxon>Dikarya</taxon>
        <taxon>Basidiomycota</taxon>
        <taxon>Agaricomycotina</taxon>
        <taxon>Agaricomycetes</taxon>
        <taxon>Agaricomycetidae</taxon>
        <taxon>Agaricales</taxon>
        <taxon>Agaricineae</taxon>
        <taxon>Hydnangiaceae</taxon>
        <taxon>Laccaria</taxon>
    </lineage>
</organism>
<protein>
    <submittedName>
        <fullName evidence="2">Unplaced genomic scaffold K443scaffold_627, whole genome shotgun sequence</fullName>
    </submittedName>
</protein>
<dbReference type="OrthoDB" id="3225557at2759"/>
<feature type="domain" description="DUF6532" evidence="1">
    <location>
        <begin position="13"/>
        <end position="167"/>
    </location>
</feature>
<sequence>MFHGNCRGYMIVASDQIAIFQLGIGDECSQRVYALIENDVYLYPGNWAVDKDGKPVWMVKNSLTNMQIYLNPGLIELIKTAFFNGPTGFGYKFKKYYVSSHPSLKEPELTNPIVALGATAFFAALYEWQEGKKGKMSADSQKAKAEKFEGDNFKKVYDWHMDTLTKLKKKVNTYHKIMSELYSKVT</sequence>
<dbReference type="InterPro" id="IPR045341">
    <property type="entry name" value="DUF6532"/>
</dbReference>
<dbReference type="Pfam" id="PF20149">
    <property type="entry name" value="DUF6532"/>
    <property type="match status" value="1"/>
</dbReference>
<dbReference type="HOGENOM" id="CLU_1454646_0_0_1"/>
<evidence type="ECO:0000313" key="2">
    <source>
        <dbReference type="EMBL" id="KIJ90527.1"/>
    </source>
</evidence>
<keyword evidence="3" id="KW-1185">Reference proteome</keyword>
<proteinExistence type="predicted"/>
<gene>
    <name evidence="2" type="ORF">K443DRAFT_15146</name>
</gene>